<dbReference type="Proteomes" id="UP000283095">
    <property type="component" value="Chromosome"/>
</dbReference>
<gene>
    <name evidence="1" type="ORF">BAOM_3060</name>
</gene>
<evidence type="ECO:0000313" key="2">
    <source>
        <dbReference type="Proteomes" id="UP000283095"/>
    </source>
</evidence>
<dbReference type="RefSeq" id="WP_164853239.1">
    <property type="nucleotide sequence ID" value="NZ_CP026095.1"/>
</dbReference>
<dbReference type="AlphaFoldDB" id="A0A3T0KTA6"/>
<evidence type="ECO:0000313" key="1">
    <source>
        <dbReference type="EMBL" id="AZV43669.1"/>
    </source>
</evidence>
<proteinExistence type="predicted"/>
<dbReference type="EMBL" id="CP026095">
    <property type="protein sequence ID" value="AZV43669.1"/>
    <property type="molecule type" value="Genomic_DNA"/>
</dbReference>
<accession>A0A3T0KTA6</accession>
<name>A0A3T0KTA6_9BACI</name>
<sequence>MYITMSKEKLEILKEFAELSYEEQLVYYDFVLEAVRECRETAKGV</sequence>
<dbReference type="KEGG" id="pasa:BAOM_3060"/>
<reference evidence="1 2" key="1">
    <citation type="submission" date="2018-01" db="EMBL/GenBank/DDBJ databases">
        <title>Bacillus asahii Genome sequencing and assembly.</title>
        <authorList>
            <person name="Jiang H."/>
            <person name="Feng Y."/>
            <person name="Zhao F."/>
            <person name="Lin X."/>
        </authorList>
    </citation>
    <scope>NUCLEOTIDE SEQUENCE [LARGE SCALE GENOMIC DNA]</scope>
    <source>
        <strain evidence="1 2">OM18</strain>
    </source>
</reference>
<organism evidence="1 2">
    <name type="scientific">Peribacillus asahii</name>
    <dbReference type="NCBI Taxonomy" id="228899"/>
    <lineage>
        <taxon>Bacteria</taxon>
        <taxon>Bacillati</taxon>
        <taxon>Bacillota</taxon>
        <taxon>Bacilli</taxon>
        <taxon>Bacillales</taxon>
        <taxon>Bacillaceae</taxon>
        <taxon>Peribacillus</taxon>
    </lineage>
</organism>
<protein>
    <submittedName>
        <fullName evidence="1">Uncharacterized protein</fullName>
    </submittedName>
</protein>